<sequence length="393" mass="44094">MSHLVPAPAPPTKLGIYRVLSSRAGVHVSPLCLGAMSIGDKWGSFMGSMDKESSFKLLDAYFDKGDETSEEFIGEWAEKRGIRDQLVIATKYSSLYKRDPTVTHKVNYSGNSTKSMHVSVNASLKKLRTDYIDLLYVHWWDYDTSIEEVMDSLHNLVAQRKVLYLGISDTPAWIVSQANQYAKLTGKTPFTVYQGEWSVLKRSFERDIIPMARSFGWLPVSFQSTRSHAYYNPGMALAPWGVLGGGKLRTDAEEEQRKQSGEEGRKVLTDWLRNPDEVKMSHALEKVAKEVGVKNITSVAIAYVMQKTAYVFPIIGGRKVEQLEQNMEALDINLTPEQIKFLESQIPLDLGFPMSLFGTGNEPNGTFTMRLAGNFQRILPAQPLSAPLLETQK</sequence>
<protein>
    <submittedName>
        <fullName evidence="4">Aryl-alcohol dehydrogenase aad14</fullName>
    </submittedName>
</protein>
<comment type="caution">
    <text evidence="4">The sequence shown here is derived from an EMBL/GenBank/DDBJ whole genome shotgun (WGS) entry which is preliminary data.</text>
</comment>
<name>A0ABR2ZIF6_9AGAR</name>
<dbReference type="EMBL" id="JBBXMP010000163">
    <property type="protein sequence ID" value="KAL0060734.1"/>
    <property type="molecule type" value="Genomic_DNA"/>
</dbReference>
<organism evidence="4 5">
    <name type="scientific">Marasmius tenuissimus</name>
    <dbReference type="NCBI Taxonomy" id="585030"/>
    <lineage>
        <taxon>Eukaryota</taxon>
        <taxon>Fungi</taxon>
        <taxon>Dikarya</taxon>
        <taxon>Basidiomycota</taxon>
        <taxon>Agaricomycotina</taxon>
        <taxon>Agaricomycetes</taxon>
        <taxon>Agaricomycetidae</taxon>
        <taxon>Agaricales</taxon>
        <taxon>Marasmiineae</taxon>
        <taxon>Marasmiaceae</taxon>
        <taxon>Marasmius</taxon>
    </lineage>
</organism>
<proteinExistence type="inferred from homology"/>
<evidence type="ECO:0000313" key="4">
    <source>
        <dbReference type="EMBL" id="KAL0060734.1"/>
    </source>
</evidence>
<accession>A0ABR2ZIF6</accession>
<keyword evidence="1" id="KW-0560">Oxidoreductase</keyword>
<feature type="domain" description="NADP-dependent oxidoreductase" evidence="3">
    <location>
        <begin position="30"/>
        <end position="343"/>
    </location>
</feature>
<dbReference type="PANTHER" id="PTHR43364">
    <property type="entry name" value="NADH-SPECIFIC METHYLGLYOXAL REDUCTASE-RELATED"/>
    <property type="match status" value="1"/>
</dbReference>
<evidence type="ECO:0000313" key="5">
    <source>
        <dbReference type="Proteomes" id="UP001437256"/>
    </source>
</evidence>
<evidence type="ECO:0000259" key="3">
    <source>
        <dbReference type="Pfam" id="PF00248"/>
    </source>
</evidence>
<gene>
    <name evidence="4" type="primary">AAD14_6</name>
    <name evidence="4" type="ORF">AAF712_012465</name>
</gene>
<keyword evidence="5" id="KW-1185">Reference proteome</keyword>
<dbReference type="PANTHER" id="PTHR43364:SF2">
    <property type="entry name" value="ARYL-ALCOHOL DEHYDROGENASE AAD10-RELATED"/>
    <property type="match status" value="1"/>
</dbReference>
<dbReference type="InterPro" id="IPR036812">
    <property type="entry name" value="NAD(P)_OxRdtase_dom_sf"/>
</dbReference>
<comment type="similarity">
    <text evidence="2">Belongs to the aldo/keto reductase family. Aldo/keto reductase 2 subfamily.</text>
</comment>
<evidence type="ECO:0000256" key="2">
    <source>
        <dbReference type="ARBA" id="ARBA00038157"/>
    </source>
</evidence>
<dbReference type="Gene3D" id="3.20.20.100">
    <property type="entry name" value="NADP-dependent oxidoreductase domain"/>
    <property type="match status" value="1"/>
</dbReference>
<dbReference type="InterPro" id="IPR050523">
    <property type="entry name" value="AKR_Detox_Biosynth"/>
</dbReference>
<dbReference type="Pfam" id="PF00248">
    <property type="entry name" value="Aldo_ket_red"/>
    <property type="match status" value="1"/>
</dbReference>
<dbReference type="SUPFAM" id="SSF51430">
    <property type="entry name" value="NAD(P)-linked oxidoreductase"/>
    <property type="match status" value="1"/>
</dbReference>
<dbReference type="InterPro" id="IPR023210">
    <property type="entry name" value="NADP_OxRdtase_dom"/>
</dbReference>
<reference evidence="4 5" key="1">
    <citation type="submission" date="2024-05" db="EMBL/GenBank/DDBJ databases">
        <title>A draft genome resource for the thread blight pathogen Marasmius tenuissimus strain MS-2.</title>
        <authorList>
            <person name="Yulfo-Soto G.E."/>
            <person name="Baruah I.K."/>
            <person name="Amoako-Attah I."/>
            <person name="Bukari Y."/>
            <person name="Meinhardt L.W."/>
            <person name="Bailey B.A."/>
            <person name="Cohen S.P."/>
        </authorList>
    </citation>
    <scope>NUCLEOTIDE SEQUENCE [LARGE SCALE GENOMIC DNA]</scope>
    <source>
        <strain evidence="4 5">MS-2</strain>
    </source>
</reference>
<dbReference type="Proteomes" id="UP001437256">
    <property type="component" value="Unassembled WGS sequence"/>
</dbReference>
<evidence type="ECO:0000256" key="1">
    <source>
        <dbReference type="ARBA" id="ARBA00023002"/>
    </source>
</evidence>